<evidence type="ECO:0000256" key="8">
    <source>
        <dbReference type="SAM" id="MobiDB-lite"/>
    </source>
</evidence>
<evidence type="ECO:0000313" key="10">
    <source>
        <dbReference type="EMBL" id="REE87444.1"/>
    </source>
</evidence>
<dbReference type="PROSITE" id="PS01037">
    <property type="entry name" value="SBP_BACTERIAL_1"/>
    <property type="match status" value="1"/>
</dbReference>
<keyword evidence="7" id="KW-0449">Lipoprotein</keyword>
<keyword evidence="4 9" id="KW-0732">Signal</keyword>
<dbReference type="PANTHER" id="PTHR43649">
    <property type="entry name" value="ARABINOSE-BINDING PROTEIN-RELATED"/>
    <property type="match status" value="1"/>
</dbReference>
<dbReference type="AlphaFoldDB" id="A0A3D9S3Y0"/>
<evidence type="ECO:0000256" key="3">
    <source>
        <dbReference type="ARBA" id="ARBA00022475"/>
    </source>
</evidence>
<evidence type="ECO:0000256" key="6">
    <source>
        <dbReference type="ARBA" id="ARBA00023139"/>
    </source>
</evidence>
<gene>
    <name evidence="10" type="ORF">A8990_10990</name>
</gene>
<accession>A0A3D9S3Y0</accession>
<feature type="region of interest" description="Disordered" evidence="8">
    <location>
        <begin position="25"/>
        <end position="70"/>
    </location>
</feature>
<feature type="chain" id="PRO_5038618621" evidence="9">
    <location>
        <begin position="20"/>
        <end position="463"/>
    </location>
</feature>
<dbReference type="Gene3D" id="3.40.190.10">
    <property type="entry name" value="Periplasmic binding protein-like II"/>
    <property type="match status" value="2"/>
</dbReference>
<keyword evidence="2" id="KW-0813">Transport</keyword>
<feature type="compositionally biased region" description="Low complexity" evidence="8">
    <location>
        <begin position="25"/>
        <end position="67"/>
    </location>
</feature>
<evidence type="ECO:0000313" key="11">
    <source>
        <dbReference type="Proteomes" id="UP000256304"/>
    </source>
</evidence>
<dbReference type="PROSITE" id="PS51257">
    <property type="entry name" value="PROKAR_LIPOPROTEIN"/>
    <property type="match status" value="1"/>
</dbReference>
<dbReference type="InterPro" id="IPR006061">
    <property type="entry name" value="SBP_1_CS"/>
</dbReference>
<dbReference type="EMBL" id="QTTN01000009">
    <property type="protein sequence ID" value="REE87444.1"/>
    <property type="molecule type" value="Genomic_DNA"/>
</dbReference>
<dbReference type="InterPro" id="IPR050490">
    <property type="entry name" value="Bact_solute-bd_prot1"/>
</dbReference>
<evidence type="ECO:0000256" key="9">
    <source>
        <dbReference type="SAM" id="SignalP"/>
    </source>
</evidence>
<evidence type="ECO:0000256" key="7">
    <source>
        <dbReference type="ARBA" id="ARBA00023288"/>
    </source>
</evidence>
<keyword evidence="11" id="KW-1185">Reference proteome</keyword>
<keyword evidence="3" id="KW-1003">Cell membrane</keyword>
<keyword evidence="5" id="KW-0472">Membrane</keyword>
<evidence type="ECO:0000256" key="1">
    <source>
        <dbReference type="ARBA" id="ARBA00008520"/>
    </source>
</evidence>
<keyword evidence="6" id="KW-0564">Palmitate</keyword>
<proteinExistence type="inferred from homology"/>
<dbReference type="SUPFAM" id="SSF53850">
    <property type="entry name" value="Periplasmic binding protein-like II"/>
    <property type="match status" value="1"/>
</dbReference>
<sequence>MKKSLIGLSAVIAMLSLSACGNSGNDASNAANSSSNSSSNTSASSESNANTSSNTTTNNTTSTNASNGDAEPVTISFMHFKSDVTDGIQKIVDQFEAENPNIKVDVQPVKYDDYYTILKTKLAGGDVVDVFTLNAGSQAKLFVDGGYVEDLTGQEFLSSFDTDVLTSQATDGKNYIMPLNAGPIAVFYNKNIFKELNLEVPRTFDAMIEDAKKIKEAGKTPFALGWKDAWTLGMWIGRDLPSNTALVANQPDFFDKLETGGSKFADNPAVKTTLDHAQQIFDLGNKDQLGLGYNDIVDLFAKGDVGMMYMGTWPLADIQKKNPDLYNTGIGYFPYPFSNDETLNKLEFNPDASLAVGSKSQHKEAAMKFLAFMASKEGGDAWVKNTNTLSYVKGATTDIAPALNDLKPYFDNGQLYNSQAYMSKTTIDWTTQLIQSLQKMFFKKDTPDQVVTALDDWVSKNHK</sequence>
<dbReference type="OrthoDB" id="9798191at2"/>
<dbReference type="RefSeq" id="WP_116188890.1">
    <property type="nucleotide sequence ID" value="NZ_QTTN01000009.1"/>
</dbReference>
<reference evidence="10 11" key="1">
    <citation type="submission" date="2018-08" db="EMBL/GenBank/DDBJ databases">
        <title>Genomic Encyclopedia of Type Strains, Phase III (KMG-III): the genomes of soil and plant-associated and newly described type strains.</title>
        <authorList>
            <person name="Whitman W."/>
        </authorList>
    </citation>
    <scope>NUCLEOTIDE SEQUENCE [LARGE SCALE GENOMIC DNA]</scope>
    <source>
        <strain evidence="10 11">CGMCC 1.10966</strain>
    </source>
</reference>
<dbReference type="InterPro" id="IPR006059">
    <property type="entry name" value="SBP"/>
</dbReference>
<dbReference type="Proteomes" id="UP000256304">
    <property type="component" value="Unassembled WGS sequence"/>
</dbReference>
<organism evidence="10 11">
    <name type="scientific">Paenibacillus taihuensis</name>
    <dbReference type="NCBI Taxonomy" id="1156355"/>
    <lineage>
        <taxon>Bacteria</taxon>
        <taxon>Bacillati</taxon>
        <taxon>Bacillota</taxon>
        <taxon>Bacilli</taxon>
        <taxon>Bacillales</taxon>
        <taxon>Paenibacillaceae</taxon>
        <taxon>Paenibacillus</taxon>
    </lineage>
</organism>
<evidence type="ECO:0000256" key="5">
    <source>
        <dbReference type="ARBA" id="ARBA00023136"/>
    </source>
</evidence>
<dbReference type="GO" id="GO:0055085">
    <property type="term" value="P:transmembrane transport"/>
    <property type="evidence" value="ECO:0007669"/>
    <property type="project" value="InterPro"/>
</dbReference>
<dbReference type="Pfam" id="PF01547">
    <property type="entry name" value="SBP_bac_1"/>
    <property type="match status" value="1"/>
</dbReference>
<protein>
    <submittedName>
        <fullName evidence="10">Carbohydrate ABC transporter substrate-binding protein (CUT1 family)</fullName>
    </submittedName>
</protein>
<dbReference type="PANTHER" id="PTHR43649:SF33">
    <property type="entry name" value="POLYGALACTURONAN_RHAMNOGALACTURONAN-BINDING PROTEIN YTCQ"/>
    <property type="match status" value="1"/>
</dbReference>
<evidence type="ECO:0000256" key="4">
    <source>
        <dbReference type="ARBA" id="ARBA00022729"/>
    </source>
</evidence>
<comment type="caution">
    <text evidence="10">The sequence shown here is derived from an EMBL/GenBank/DDBJ whole genome shotgun (WGS) entry which is preliminary data.</text>
</comment>
<evidence type="ECO:0000256" key="2">
    <source>
        <dbReference type="ARBA" id="ARBA00022448"/>
    </source>
</evidence>
<feature type="signal peptide" evidence="9">
    <location>
        <begin position="1"/>
        <end position="19"/>
    </location>
</feature>
<name>A0A3D9S3Y0_9BACL</name>
<comment type="similarity">
    <text evidence="1">Belongs to the bacterial solute-binding protein 1 family.</text>
</comment>